<evidence type="ECO:0000313" key="3">
    <source>
        <dbReference type="Proteomes" id="UP000000768"/>
    </source>
</evidence>
<evidence type="ECO:0000313" key="2">
    <source>
        <dbReference type="EMBL" id="OQU82330.1"/>
    </source>
</evidence>
<dbReference type="AlphaFoldDB" id="A0A1Z5REZ3"/>
<organism evidence="2 3">
    <name type="scientific">Sorghum bicolor</name>
    <name type="common">Sorghum</name>
    <name type="synonym">Sorghum vulgare</name>
    <dbReference type="NCBI Taxonomy" id="4558"/>
    <lineage>
        <taxon>Eukaryota</taxon>
        <taxon>Viridiplantae</taxon>
        <taxon>Streptophyta</taxon>
        <taxon>Embryophyta</taxon>
        <taxon>Tracheophyta</taxon>
        <taxon>Spermatophyta</taxon>
        <taxon>Magnoliopsida</taxon>
        <taxon>Liliopsida</taxon>
        <taxon>Poales</taxon>
        <taxon>Poaceae</taxon>
        <taxon>PACMAD clade</taxon>
        <taxon>Panicoideae</taxon>
        <taxon>Andropogonodae</taxon>
        <taxon>Andropogoneae</taxon>
        <taxon>Sorghinae</taxon>
        <taxon>Sorghum</taxon>
    </lineage>
</organism>
<dbReference type="Proteomes" id="UP000000768">
    <property type="component" value="Chromosome 6"/>
</dbReference>
<reference evidence="3" key="2">
    <citation type="journal article" date="2018" name="Plant J.">
        <title>The Sorghum bicolor reference genome: improved assembly, gene annotations, a transcriptome atlas, and signatures of genome organization.</title>
        <authorList>
            <person name="McCormick R.F."/>
            <person name="Truong S.K."/>
            <person name="Sreedasyam A."/>
            <person name="Jenkins J."/>
            <person name="Shu S."/>
            <person name="Sims D."/>
            <person name="Kennedy M."/>
            <person name="Amirebrahimi M."/>
            <person name="Weers B.D."/>
            <person name="McKinley B."/>
            <person name="Mattison A."/>
            <person name="Morishige D.T."/>
            <person name="Grimwood J."/>
            <person name="Schmutz J."/>
            <person name="Mullet J.E."/>
        </authorList>
    </citation>
    <scope>NUCLEOTIDE SEQUENCE [LARGE SCALE GENOMIC DNA]</scope>
    <source>
        <strain evidence="3">cv. BTx623</strain>
    </source>
</reference>
<feature type="compositionally biased region" description="Low complexity" evidence="1">
    <location>
        <begin position="49"/>
        <end position="66"/>
    </location>
</feature>
<sequence>MASSGADQTQKASAAASSGAAMDLPLMEPAAAASSGAGPRRRLVPSPNRAAAGRALVARPASRRPAPLSPVPFCPSPWPGRAALRLRLAPAGSRPCPRRSTTTPPPGQSLRPDRDSGRSSHRPGGHRPGLPVPAGPARHSSVARGHGFRRLFDGQLLQDLVTQRDWANLEKQLKILVSAVDVHGDPEKLHPSLFIIVYQEWIVDHIKKKEHGAALKMFIDKVSILYEVEGAFINRSDLKLQINRLHKIANAKAKAKATPVKAIQDRLSDYIYLYFADFYGPEKQAGCHSHLWRFAKMIGKPPGQEDPSFRCLACRTTFRNCPISKMRDHLDTRTSGGTCPKLTIYMQVCFNEGETQKGNTVPKHHGSDGRSTPSRHAKVGKTGKQNIAIQDKLPAAEGRPENFLVTKLVEAIHATAWGLHMVSAGKPLEPKVEEKLRAARDLLGEVLVSDSADDDEEEEEFTSGSTGAPPDAELVSGTFPDGQGRSRFRRSKKQNPRYYGPAWHSK</sequence>
<evidence type="ECO:0000256" key="1">
    <source>
        <dbReference type="SAM" id="MobiDB-lite"/>
    </source>
</evidence>
<protein>
    <submittedName>
        <fullName evidence="2">Uncharacterized protein</fullName>
    </submittedName>
</protein>
<dbReference type="InParanoid" id="A0A1Z5REZ3"/>
<feature type="compositionally biased region" description="Acidic residues" evidence="1">
    <location>
        <begin position="451"/>
        <end position="461"/>
    </location>
</feature>
<feature type="compositionally biased region" description="Basic residues" evidence="1">
    <location>
        <begin position="486"/>
        <end position="495"/>
    </location>
</feature>
<feature type="region of interest" description="Disordered" evidence="1">
    <location>
        <begin position="356"/>
        <end position="394"/>
    </location>
</feature>
<reference evidence="2 3" key="1">
    <citation type="journal article" date="2009" name="Nature">
        <title>The Sorghum bicolor genome and the diversification of grasses.</title>
        <authorList>
            <person name="Paterson A.H."/>
            <person name="Bowers J.E."/>
            <person name="Bruggmann R."/>
            <person name="Dubchak I."/>
            <person name="Grimwood J."/>
            <person name="Gundlach H."/>
            <person name="Haberer G."/>
            <person name="Hellsten U."/>
            <person name="Mitros T."/>
            <person name="Poliakov A."/>
            <person name="Schmutz J."/>
            <person name="Spannagl M."/>
            <person name="Tang H."/>
            <person name="Wang X."/>
            <person name="Wicker T."/>
            <person name="Bharti A.K."/>
            <person name="Chapman J."/>
            <person name="Feltus F.A."/>
            <person name="Gowik U."/>
            <person name="Grigoriev I.V."/>
            <person name="Lyons E."/>
            <person name="Maher C.A."/>
            <person name="Martis M."/>
            <person name="Narechania A."/>
            <person name="Otillar R.P."/>
            <person name="Penning B.W."/>
            <person name="Salamov A.A."/>
            <person name="Wang Y."/>
            <person name="Zhang L."/>
            <person name="Carpita N.C."/>
            <person name="Freeling M."/>
            <person name="Gingle A.R."/>
            <person name="Hash C.T."/>
            <person name="Keller B."/>
            <person name="Klein P."/>
            <person name="Kresovich S."/>
            <person name="McCann M.C."/>
            <person name="Ming R."/>
            <person name="Peterson D.G."/>
            <person name="Mehboob-ur-Rahman"/>
            <person name="Ware D."/>
            <person name="Westhoff P."/>
            <person name="Mayer K.F."/>
            <person name="Messing J."/>
            <person name="Rokhsar D.S."/>
        </authorList>
    </citation>
    <scope>NUCLEOTIDE SEQUENCE [LARGE SCALE GENOMIC DNA]</scope>
    <source>
        <strain evidence="3">cv. BTx623</strain>
    </source>
</reference>
<gene>
    <name evidence="2" type="ORF">SORBI_3006G216100</name>
</gene>
<dbReference type="Gramene" id="OQU82330">
    <property type="protein sequence ID" value="OQU82330"/>
    <property type="gene ID" value="SORBI_3006G216100"/>
</dbReference>
<dbReference type="EMBL" id="CM000765">
    <property type="protein sequence ID" value="OQU82330.1"/>
    <property type="molecule type" value="Genomic_DNA"/>
</dbReference>
<feature type="compositionally biased region" description="Low complexity" evidence="1">
    <location>
        <begin position="29"/>
        <end position="38"/>
    </location>
</feature>
<keyword evidence="3" id="KW-1185">Reference proteome</keyword>
<feature type="compositionally biased region" description="Low complexity" evidence="1">
    <location>
        <begin position="12"/>
        <end position="21"/>
    </location>
</feature>
<feature type="compositionally biased region" description="Polar residues" evidence="1">
    <location>
        <begin position="1"/>
        <end position="11"/>
    </location>
</feature>
<feature type="compositionally biased region" description="Low complexity" evidence="1">
    <location>
        <begin position="89"/>
        <end position="102"/>
    </location>
</feature>
<name>A0A1Z5REZ3_SORBI</name>
<accession>A0A1Z5REZ3</accession>
<proteinExistence type="predicted"/>
<feature type="region of interest" description="Disordered" evidence="1">
    <location>
        <begin position="449"/>
        <end position="506"/>
    </location>
</feature>
<feature type="region of interest" description="Disordered" evidence="1">
    <location>
        <begin position="1"/>
        <end position="76"/>
    </location>
</feature>
<feature type="region of interest" description="Disordered" evidence="1">
    <location>
        <begin position="89"/>
        <end position="141"/>
    </location>
</feature>
<feature type="compositionally biased region" description="Pro residues" evidence="1">
    <location>
        <begin position="67"/>
        <end position="76"/>
    </location>
</feature>
<dbReference type="ExpressionAtlas" id="A0A1Z5REZ3">
    <property type="expression patterns" value="baseline and differential"/>
</dbReference>